<evidence type="ECO:0000256" key="1">
    <source>
        <dbReference type="SAM" id="SignalP"/>
    </source>
</evidence>
<evidence type="ECO:0000313" key="2">
    <source>
        <dbReference type="EMBL" id="KAG5571307.1"/>
    </source>
</evidence>
<name>A0A9J5W6Q4_SOLCO</name>
<accession>A0A9J5W6Q4</accession>
<proteinExistence type="predicted"/>
<dbReference type="Proteomes" id="UP000824120">
    <property type="component" value="Chromosome 12"/>
</dbReference>
<evidence type="ECO:0000313" key="3">
    <source>
        <dbReference type="Proteomes" id="UP000824120"/>
    </source>
</evidence>
<dbReference type="PANTHER" id="PTHR46238">
    <property type="entry name" value="REVERSE TRANSCRIPTASE DOMAIN-CONTAINING PROTEIN"/>
    <property type="match status" value="1"/>
</dbReference>
<dbReference type="AlphaFoldDB" id="A0A9J5W6Q4"/>
<sequence length="521" mass="59556">MLFGQLTVCGPLIAVLRLVDGERKPPMGYIYEAMDRVKETIEQGFGVYKKQYQKCEKLLMQGAHNDGTILASLWTDNHACVKKMNPDIVIQDLLVAELPKYKMADGLFGCGQAQRAKDSRSSAHKYNRTLKRRYNVHDNIDPILLDNIDESNEWLVGCNKDQEDELVYAEGSVATAIGADESIYHLRGFSSRSRALDKGKGSGEEKEVCHMLYTDDTTIFCEPTTKQILYIRVILVSFEAVIQGSGDIDDDVIHRIGVAWMKWRLASGVLCDKKIPSRLKGKFYRVRPALLYGAECWPVKNAHVQKMHVAEMRMLRWMCGHTRSDKIRNEVIREKVGVASVVDKLREARLRWFGHVKRQAETPQVRVLRGLGSTSPYRDMTLDRKEWRSLCKVVVSRLKVNWGKSSLFPINEVPQIQQLANILGCRVEHLPTIYLGMPLGSKHKTMELWNGILVKTEKKLARWKAQYLSLGGRTILINYVLDSLSTNVMSLFPILAKVVKKLDKLRRNFQWKSNKEGKDYN</sequence>
<feature type="signal peptide" evidence="1">
    <location>
        <begin position="1"/>
        <end position="21"/>
    </location>
</feature>
<keyword evidence="1" id="KW-0732">Signal</keyword>
<dbReference type="PANTHER" id="PTHR46238:SF8">
    <property type="entry name" value="ENDONUCLEASE_EXONUCLEASE_PHOSPHATASE DOMAIN-CONTAINING PROTEIN"/>
    <property type="match status" value="1"/>
</dbReference>
<gene>
    <name evidence="2" type="ORF">H5410_061073</name>
</gene>
<protein>
    <submittedName>
        <fullName evidence="2">Uncharacterized protein</fullName>
    </submittedName>
</protein>
<dbReference type="EMBL" id="JACXVP010000012">
    <property type="protein sequence ID" value="KAG5571307.1"/>
    <property type="molecule type" value="Genomic_DNA"/>
</dbReference>
<organism evidence="2 3">
    <name type="scientific">Solanum commersonii</name>
    <name type="common">Commerson's wild potato</name>
    <name type="synonym">Commerson's nightshade</name>
    <dbReference type="NCBI Taxonomy" id="4109"/>
    <lineage>
        <taxon>Eukaryota</taxon>
        <taxon>Viridiplantae</taxon>
        <taxon>Streptophyta</taxon>
        <taxon>Embryophyta</taxon>
        <taxon>Tracheophyta</taxon>
        <taxon>Spermatophyta</taxon>
        <taxon>Magnoliopsida</taxon>
        <taxon>eudicotyledons</taxon>
        <taxon>Gunneridae</taxon>
        <taxon>Pentapetalae</taxon>
        <taxon>asterids</taxon>
        <taxon>lamiids</taxon>
        <taxon>Solanales</taxon>
        <taxon>Solanaceae</taxon>
        <taxon>Solanoideae</taxon>
        <taxon>Solaneae</taxon>
        <taxon>Solanum</taxon>
    </lineage>
</organism>
<keyword evidence="3" id="KW-1185">Reference proteome</keyword>
<dbReference type="OrthoDB" id="1743609at2759"/>
<reference evidence="2 3" key="1">
    <citation type="submission" date="2020-09" db="EMBL/GenBank/DDBJ databases">
        <title>De no assembly of potato wild relative species, Solanum commersonii.</title>
        <authorList>
            <person name="Cho K."/>
        </authorList>
    </citation>
    <scope>NUCLEOTIDE SEQUENCE [LARGE SCALE GENOMIC DNA]</scope>
    <source>
        <strain evidence="2">LZ3.2</strain>
        <tissue evidence="2">Leaf</tissue>
    </source>
</reference>
<feature type="chain" id="PRO_5039951536" evidence="1">
    <location>
        <begin position="22"/>
        <end position="521"/>
    </location>
</feature>
<comment type="caution">
    <text evidence="2">The sequence shown here is derived from an EMBL/GenBank/DDBJ whole genome shotgun (WGS) entry which is preliminary data.</text>
</comment>